<dbReference type="RefSeq" id="WP_196929843.1">
    <property type="nucleotide sequence ID" value="NZ_JADOTX010000001.1"/>
</dbReference>
<dbReference type="CDD" id="cd04859">
    <property type="entry name" value="Prim_Pol"/>
    <property type="match status" value="1"/>
</dbReference>
<gene>
    <name evidence="3" type="ORF">IW248_006357</name>
</gene>
<dbReference type="Pfam" id="PF09250">
    <property type="entry name" value="Prim-Pol"/>
    <property type="match status" value="1"/>
</dbReference>
<reference evidence="3 4" key="1">
    <citation type="submission" date="2020-11" db="EMBL/GenBank/DDBJ databases">
        <title>Sequencing the genomes of 1000 actinobacteria strains.</title>
        <authorList>
            <person name="Klenk H.-P."/>
        </authorList>
    </citation>
    <scope>NUCLEOTIDE SEQUENCE [LARGE SCALE GENOMIC DNA]</scope>
    <source>
        <strain evidence="3 4">DSM 101692</strain>
    </source>
</reference>
<evidence type="ECO:0000259" key="2">
    <source>
        <dbReference type="SMART" id="SM00943"/>
    </source>
</evidence>
<dbReference type="SUPFAM" id="SSF56747">
    <property type="entry name" value="Prim-pol domain"/>
    <property type="match status" value="1"/>
</dbReference>
<evidence type="ECO:0000313" key="3">
    <source>
        <dbReference type="EMBL" id="MBG6070070.1"/>
    </source>
</evidence>
<feature type="region of interest" description="Disordered" evidence="1">
    <location>
        <begin position="1"/>
        <end position="22"/>
    </location>
</feature>
<sequence length="950" mass="102546">MTQTQNGRPEANGTAGEQVGETNPEVTVLDAAQYMATRGAYVFPLDHPALPQCAGVPTKGHDPTTCAERGKHPTGRWSIEATNKLADIVAMFAGTTRNYGIDCRASQLLVIDEDVLGLFTDYAAQHGHTIPHTFIVRSGRPGGGRHFYFRVPREHPFTNSTGNLPKGVDVRGKGGYVVGPGSLHASGQVYLPEDWAAPFADLPDWLAETLTPPARQHTEVVDGEPLNRPLTPRVAELLDADPGDRSEQFYRLARELMEAGFTQGQAVTVLTPWCDQHDKYVGRVAVEVARCWSKPSSAPPPSRVLAVEGDQAAERPALDVGNPAIMADWLRYNVGTGLLAGMFTRGPDIVHTPREGENGYVPLDDNPDNNDGPAQVRVASYDYISARVQYTFNCFKLVKQGKAPDVTYVPTPALFPTAAARTATNAVDMLPNLRRLRGVIHTPVFRPDGSLLDVPGYDLATKLLYLPEPGLALPAVSERPSPREVKAAVALLDELLAGFPFVSPHHRANYIGGLVTPLLRTLTPPPYKLLAIGAHQRGSGKTKLAKVAQIIHGGVFRSEMPEDEAELRKQVTSVLSHTTGPVVVFDNVSGVLRSSTMAGLLTSDQWGDRPLGATAWVGVPNDRLWVITGNNLNLGGDIPRRTISADIDPGVPRPELRTGFAIGDPEVWARMHRPQLLHALLTVVQAWVVAGMPLPPERASDGYARWTRAVEGILTFAEVGGIFDHASTQVEVGGDDDEWADFLAAAYRVKGDRMWTAKELLTEVNAGTFATDQRPIQLDALPGELADKAARSGNGPVGITRSLGKWLQNRDGRWAGSLTVRAAGKDRDGTKKWRIQAAPGHTATPSAGDAGDAGSNPAHLAHVKSDDLDFDYGDRPKHPPHPPHPPHLPLAGLPAGVERADPNYCLRCQQTYANPAVWADCDRCGTRTHVRGRGGHGPTCQTCLSERNAA</sequence>
<feature type="region of interest" description="Disordered" evidence="1">
    <location>
        <begin position="822"/>
        <end position="893"/>
    </location>
</feature>
<dbReference type="InterPro" id="IPR015330">
    <property type="entry name" value="DNA_primase/pol_bifunc_N"/>
</dbReference>
<accession>A0ABS0JSQ2</accession>
<comment type="caution">
    <text evidence="3">The sequence shown here is derived from an EMBL/GenBank/DDBJ whole genome shotgun (WGS) entry which is preliminary data.</text>
</comment>
<dbReference type="EMBL" id="JADOTX010000001">
    <property type="protein sequence ID" value="MBG6070070.1"/>
    <property type="molecule type" value="Genomic_DNA"/>
</dbReference>
<name>A0ABS0JSQ2_9ACTN</name>
<protein>
    <recommendedName>
        <fullName evidence="2">DNA primase/polymerase bifunctional N-terminal domain-containing protein</fullName>
    </recommendedName>
</protein>
<evidence type="ECO:0000313" key="4">
    <source>
        <dbReference type="Proteomes" id="UP000614915"/>
    </source>
</evidence>
<dbReference type="SMART" id="SM00943">
    <property type="entry name" value="Prim-Pol"/>
    <property type="match status" value="1"/>
</dbReference>
<feature type="domain" description="DNA primase/polymerase bifunctional N-terminal" evidence="2">
    <location>
        <begin position="32"/>
        <end position="206"/>
    </location>
</feature>
<proteinExistence type="predicted"/>
<evidence type="ECO:0000256" key="1">
    <source>
        <dbReference type="SAM" id="MobiDB-lite"/>
    </source>
</evidence>
<dbReference type="Proteomes" id="UP000614915">
    <property type="component" value="Unassembled WGS sequence"/>
</dbReference>
<organism evidence="3 4">
    <name type="scientific">Micromonospora ureilytica</name>
    <dbReference type="NCBI Taxonomy" id="709868"/>
    <lineage>
        <taxon>Bacteria</taxon>
        <taxon>Bacillati</taxon>
        <taxon>Actinomycetota</taxon>
        <taxon>Actinomycetes</taxon>
        <taxon>Micromonosporales</taxon>
        <taxon>Micromonosporaceae</taxon>
        <taxon>Micromonospora</taxon>
    </lineage>
</organism>
<keyword evidence="4" id="KW-1185">Reference proteome</keyword>
<feature type="compositionally biased region" description="Basic and acidic residues" evidence="1">
    <location>
        <begin position="863"/>
        <end position="877"/>
    </location>
</feature>